<protein>
    <submittedName>
        <fullName evidence="2">Uncharacterized protein</fullName>
    </submittedName>
</protein>
<feature type="region of interest" description="Disordered" evidence="1">
    <location>
        <begin position="58"/>
        <end position="113"/>
    </location>
</feature>
<dbReference type="EMBL" id="HBKQ01009711">
    <property type="protein sequence ID" value="CAE2216192.1"/>
    <property type="molecule type" value="Transcribed_RNA"/>
</dbReference>
<reference evidence="2" key="1">
    <citation type="submission" date="2021-01" db="EMBL/GenBank/DDBJ databases">
        <authorList>
            <person name="Corre E."/>
            <person name="Pelletier E."/>
            <person name="Niang G."/>
            <person name="Scheremetjew M."/>
            <person name="Finn R."/>
            <person name="Kale V."/>
            <person name="Holt S."/>
            <person name="Cochrane G."/>
            <person name="Meng A."/>
            <person name="Brown T."/>
            <person name="Cohen L."/>
        </authorList>
    </citation>
    <scope>NUCLEOTIDE SEQUENCE</scope>
    <source>
        <strain evidence="2">Isolate 1302-5</strain>
    </source>
</reference>
<gene>
    <name evidence="2" type="ORF">OAUR00152_LOCUS6536</name>
</gene>
<proteinExistence type="predicted"/>
<evidence type="ECO:0000313" key="2">
    <source>
        <dbReference type="EMBL" id="CAE2216192.1"/>
    </source>
</evidence>
<accession>A0A7S4I1W9</accession>
<organism evidence="2">
    <name type="scientific">Odontella aurita</name>
    <dbReference type="NCBI Taxonomy" id="265563"/>
    <lineage>
        <taxon>Eukaryota</taxon>
        <taxon>Sar</taxon>
        <taxon>Stramenopiles</taxon>
        <taxon>Ochrophyta</taxon>
        <taxon>Bacillariophyta</taxon>
        <taxon>Mediophyceae</taxon>
        <taxon>Biddulphiophycidae</taxon>
        <taxon>Eupodiscales</taxon>
        <taxon>Odontellaceae</taxon>
        <taxon>Odontella</taxon>
    </lineage>
</organism>
<dbReference type="AlphaFoldDB" id="A0A7S4I1W9"/>
<evidence type="ECO:0000256" key="1">
    <source>
        <dbReference type="SAM" id="MobiDB-lite"/>
    </source>
</evidence>
<sequence length="134" mass="14938">MYPIRASHFPAHYQNERAWCIGTTDLIRKRCRICPPPTQIQIICIHSKEANRYMSLIRETKPKRKPCSPTTLFHSHPSRRNNKTSHSPTATATAPPLPESNADLSRTSRDSPPHYFPPAAAAAAASVALFCCMA</sequence>
<name>A0A7S4I1W9_9STRA</name>